<keyword evidence="2" id="KW-1185">Reference proteome</keyword>
<protein>
    <submittedName>
        <fullName evidence="3">Uncharacterized protein LOC127752303</fullName>
    </submittedName>
</protein>
<dbReference type="AlphaFoldDB" id="A0A9C6XC11"/>
<feature type="region of interest" description="Disordered" evidence="1">
    <location>
        <begin position="1"/>
        <end position="34"/>
    </location>
</feature>
<sequence length="166" mass="18819">MKYRAETTNGGGVTFSHTTHIRSGPVQTTQHSRQSRDAGVEYVSQLECIMDTIVGAEESELEELLNSWGLAELLPRFVDRKITDVAALRLITPAHAKRLFDDNEFGWELKFFEKLESWKQETFGRTIVIAVEPTASAWSNSQPSVSILSHNANRFLVLSLRFVDHR</sequence>
<evidence type="ECO:0000313" key="2">
    <source>
        <dbReference type="Proteomes" id="UP000504606"/>
    </source>
</evidence>
<name>A0A9C6XC11_FRAOC</name>
<dbReference type="Proteomes" id="UP000504606">
    <property type="component" value="Unplaced"/>
</dbReference>
<accession>A0A9C6XC11</accession>
<reference evidence="3" key="1">
    <citation type="submission" date="2025-08" db="UniProtKB">
        <authorList>
            <consortium name="RefSeq"/>
        </authorList>
    </citation>
    <scope>IDENTIFICATION</scope>
    <source>
        <tissue evidence="3">Whole organism</tissue>
    </source>
</reference>
<dbReference type="RefSeq" id="XP_052133188.1">
    <property type="nucleotide sequence ID" value="XM_052277228.1"/>
</dbReference>
<evidence type="ECO:0000256" key="1">
    <source>
        <dbReference type="SAM" id="MobiDB-lite"/>
    </source>
</evidence>
<evidence type="ECO:0000313" key="3">
    <source>
        <dbReference type="RefSeq" id="XP_052133188.1"/>
    </source>
</evidence>
<dbReference type="KEGG" id="foc:127752303"/>
<proteinExistence type="predicted"/>
<dbReference type="GeneID" id="127752303"/>
<gene>
    <name evidence="3" type="primary">LOC127752303</name>
</gene>
<organism evidence="2 3">
    <name type="scientific">Frankliniella occidentalis</name>
    <name type="common">Western flower thrips</name>
    <name type="synonym">Euthrips occidentalis</name>
    <dbReference type="NCBI Taxonomy" id="133901"/>
    <lineage>
        <taxon>Eukaryota</taxon>
        <taxon>Metazoa</taxon>
        <taxon>Ecdysozoa</taxon>
        <taxon>Arthropoda</taxon>
        <taxon>Hexapoda</taxon>
        <taxon>Insecta</taxon>
        <taxon>Pterygota</taxon>
        <taxon>Neoptera</taxon>
        <taxon>Paraneoptera</taxon>
        <taxon>Thysanoptera</taxon>
        <taxon>Terebrantia</taxon>
        <taxon>Thripoidea</taxon>
        <taxon>Thripidae</taxon>
        <taxon>Frankliniella</taxon>
    </lineage>
</organism>